<feature type="domain" description="AB hydrolase-1" evidence="3">
    <location>
        <begin position="15"/>
        <end position="163"/>
    </location>
</feature>
<accession>A0A6A6XL17</accession>
<comment type="similarity">
    <text evidence="1">Belongs to the peptidase S33 family.</text>
</comment>
<evidence type="ECO:0008006" key="7">
    <source>
        <dbReference type="Google" id="ProtNLM"/>
    </source>
</evidence>
<dbReference type="Pfam" id="PF08386">
    <property type="entry name" value="Abhydrolase_4"/>
    <property type="match status" value="1"/>
</dbReference>
<dbReference type="EMBL" id="MU001811">
    <property type="protein sequence ID" value="KAF2797246.1"/>
    <property type="molecule type" value="Genomic_DNA"/>
</dbReference>
<feature type="domain" description="Peptidase S33 tripeptidyl aminopeptidase-like C-terminal" evidence="4">
    <location>
        <begin position="321"/>
        <end position="417"/>
    </location>
</feature>
<protein>
    <recommendedName>
        <fullName evidence="7">Alpha/beta-hydrolase</fullName>
    </recommendedName>
</protein>
<dbReference type="Gene3D" id="3.40.50.1820">
    <property type="entry name" value="alpha/beta hydrolase"/>
    <property type="match status" value="1"/>
</dbReference>
<evidence type="ECO:0000313" key="5">
    <source>
        <dbReference type="EMBL" id="KAF2797246.1"/>
    </source>
</evidence>
<dbReference type="AlphaFoldDB" id="A0A6A6XL17"/>
<dbReference type="InterPro" id="IPR000073">
    <property type="entry name" value="AB_hydrolase_1"/>
</dbReference>
<evidence type="ECO:0000259" key="3">
    <source>
        <dbReference type="Pfam" id="PF00561"/>
    </source>
</evidence>
<dbReference type="Pfam" id="PF00561">
    <property type="entry name" value="Abhydrolase_1"/>
    <property type="match status" value="1"/>
</dbReference>
<organism evidence="5 6">
    <name type="scientific">Melanomma pulvis-pyrius CBS 109.77</name>
    <dbReference type="NCBI Taxonomy" id="1314802"/>
    <lineage>
        <taxon>Eukaryota</taxon>
        <taxon>Fungi</taxon>
        <taxon>Dikarya</taxon>
        <taxon>Ascomycota</taxon>
        <taxon>Pezizomycotina</taxon>
        <taxon>Dothideomycetes</taxon>
        <taxon>Pleosporomycetidae</taxon>
        <taxon>Pleosporales</taxon>
        <taxon>Melanommataceae</taxon>
        <taxon>Melanomma</taxon>
    </lineage>
</organism>
<dbReference type="InterPro" id="IPR051601">
    <property type="entry name" value="Serine_prot/Carboxylest_S33"/>
</dbReference>
<evidence type="ECO:0000256" key="2">
    <source>
        <dbReference type="ARBA" id="ARBA00022801"/>
    </source>
</evidence>
<dbReference type="InterPro" id="IPR029058">
    <property type="entry name" value="AB_hydrolase_fold"/>
</dbReference>
<name>A0A6A6XL17_9PLEO</name>
<dbReference type="Proteomes" id="UP000799757">
    <property type="component" value="Unassembled WGS sequence"/>
</dbReference>
<dbReference type="GO" id="GO:0016787">
    <property type="term" value="F:hydrolase activity"/>
    <property type="evidence" value="ECO:0007669"/>
    <property type="project" value="UniProtKB-KW"/>
</dbReference>
<dbReference type="PANTHER" id="PTHR43248:SF30">
    <property type="entry name" value="AB HYDROLASE-1 DOMAIN-CONTAINING PROTEIN"/>
    <property type="match status" value="1"/>
</dbReference>
<keyword evidence="6" id="KW-1185">Reference proteome</keyword>
<dbReference type="PANTHER" id="PTHR43248">
    <property type="entry name" value="2-SUCCINYL-6-HYDROXY-2,4-CYCLOHEXADIENE-1-CARBOXYLATE SYNTHASE"/>
    <property type="match status" value="1"/>
</dbReference>
<dbReference type="SUPFAM" id="SSF53474">
    <property type="entry name" value="alpha/beta-Hydrolases"/>
    <property type="match status" value="1"/>
</dbReference>
<dbReference type="OrthoDB" id="425534at2759"/>
<proteinExistence type="inferred from homology"/>
<dbReference type="InterPro" id="IPR013595">
    <property type="entry name" value="Pept_S33_TAP-like_C"/>
</dbReference>
<reference evidence="5" key="1">
    <citation type="journal article" date="2020" name="Stud. Mycol.">
        <title>101 Dothideomycetes genomes: a test case for predicting lifestyles and emergence of pathogens.</title>
        <authorList>
            <person name="Haridas S."/>
            <person name="Albert R."/>
            <person name="Binder M."/>
            <person name="Bloem J."/>
            <person name="Labutti K."/>
            <person name="Salamov A."/>
            <person name="Andreopoulos B."/>
            <person name="Baker S."/>
            <person name="Barry K."/>
            <person name="Bills G."/>
            <person name="Bluhm B."/>
            <person name="Cannon C."/>
            <person name="Castanera R."/>
            <person name="Culley D."/>
            <person name="Daum C."/>
            <person name="Ezra D."/>
            <person name="Gonzalez J."/>
            <person name="Henrissat B."/>
            <person name="Kuo A."/>
            <person name="Liang C."/>
            <person name="Lipzen A."/>
            <person name="Lutzoni F."/>
            <person name="Magnuson J."/>
            <person name="Mondo S."/>
            <person name="Nolan M."/>
            <person name="Ohm R."/>
            <person name="Pangilinan J."/>
            <person name="Park H.-J."/>
            <person name="Ramirez L."/>
            <person name="Alfaro M."/>
            <person name="Sun H."/>
            <person name="Tritt A."/>
            <person name="Yoshinaga Y."/>
            <person name="Zwiers L.-H."/>
            <person name="Turgeon B."/>
            <person name="Goodwin S."/>
            <person name="Spatafora J."/>
            <person name="Crous P."/>
            <person name="Grigoriev I."/>
        </authorList>
    </citation>
    <scope>NUCLEOTIDE SEQUENCE</scope>
    <source>
        <strain evidence="5">CBS 109.77</strain>
    </source>
</reference>
<evidence type="ECO:0000313" key="6">
    <source>
        <dbReference type="Proteomes" id="UP000799757"/>
    </source>
</evidence>
<gene>
    <name evidence="5" type="ORF">K505DRAFT_405903</name>
</gene>
<sequence length="421" mass="45133">MAHFSSSFTNKIGSLFINPGGPGAAASQLVVFVAGGALQTPLLDTFDWIGLDPRGVGLSKQVECNMDIYAERVSLFPKTQEEYEKLVDKNKRLGESCRELTGPLLEHIDTVSVAKDHEAVRIALGNEPLNMIGLSYGTQLGAQYAQLFPDNIRTLVLDGILQHSQGEASNILTESLAYSLALSHFFVWAGSDDSSPLKGKDVEALWLSLLLNATETPIPALSCNGTDCRIDVTAEEMLFNAQGYLVFSVPGFGESWDILSSALYNATLGDASALSTRFDDHTAISELAIVCLDWTHTSSLTLAGVQVKKHMAETFAPLTQGASQTWGLQHTCLGWPVEVKNPPKKLDVDTDATVLMVNSDADPSTSYAWATGMLEEIRNKVLVTRVGDGHTSLVLGGEAAGIIAEYLISGVAPKEGLVTTS</sequence>
<evidence type="ECO:0000259" key="4">
    <source>
        <dbReference type="Pfam" id="PF08386"/>
    </source>
</evidence>
<keyword evidence="2" id="KW-0378">Hydrolase</keyword>
<evidence type="ECO:0000256" key="1">
    <source>
        <dbReference type="ARBA" id="ARBA00010088"/>
    </source>
</evidence>